<evidence type="ECO:0000256" key="1">
    <source>
        <dbReference type="SAM" id="SignalP"/>
    </source>
</evidence>
<feature type="signal peptide" evidence="1">
    <location>
        <begin position="1"/>
        <end position="25"/>
    </location>
</feature>
<name>A0ABS5AST8_9PSEU</name>
<sequence>MFKKVSLLLTAALAFLLLAPLSASATPGYCGISWGSQEKSATPTTSAELVNVRAGQQNCYDRLVLDFNGYVDGYTVFYTDEVHEDPTGEPVPLRGGAFLSVSVNGPAYNERGEPTYHPANRSELVNVTRFQTFRQVAWAGSFEGISTVGLGVRARLPFRVFTLPGRVVVDVAHFW</sequence>
<dbReference type="RefSeq" id="WP_086786517.1">
    <property type="nucleotide sequence ID" value="NZ_JAGIOO010000001.1"/>
</dbReference>
<keyword evidence="1" id="KW-0732">Signal</keyword>
<protein>
    <recommendedName>
        <fullName evidence="2">AMIN-like domain-containing protein</fullName>
    </recommendedName>
</protein>
<dbReference type="Pfam" id="PF24837">
    <property type="entry name" value="AMIN-like"/>
    <property type="match status" value="1"/>
</dbReference>
<dbReference type="Proteomes" id="UP001519363">
    <property type="component" value="Unassembled WGS sequence"/>
</dbReference>
<accession>A0ABS5AST8</accession>
<proteinExistence type="predicted"/>
<keyword evidence="4" id="KW-1185">Reference proteome</keyword>
<organism evidence="3 4">
    <name type="scientific">Crossiella equi</name>
    <dbReference type="NCBI Taxonomy" id="130796"/>
    <lineage>
        <taxon>Bacteria</taxon>
        <taxon>Bacillati</taxon>
        <taxon>Actinomycetota</taxon>
        <taxon>Actinomycetes</taxon>
        <taxon>Pseudonocardiales</taxon>
        <taxon>Pseudonocardiaceae</taxon>
        <taxon>Crossiella</taxon>
    </lineage>
</organism>
<feature type="chain" id="PRO_5046110919" description="AMIN-like domain-containing protein" evidence="1">
    <location>
        <begin position="26"/>
        <end position="175"/>
    </location>
</feature>
<gene>
    <name evidence="3" type="ORF">JOF53_008131</name>
</gene>
<evidence type="ECO:0000313" key="4">
    <source>
        <dbReference type="Proteomes" id="UP001519363"/>
    </source>
</evidence>
<evidence type="ECO:0000313" key="3">
    <source>
        <dbReference type="EMBL" id="MBP2479259.1"/>
    </source>
</evidence>
<dbReference type="EMBL" id="JAGIOO010000001">
    <property type="protein sequence ID" value="MBP2479259.1"/>
    <property type="molecule type" value="Genomic_DNA"/>
</dbReference>
<feature type="domain" description="AMIN-like" evidence="2">
    <location>
        <begin position="48"/>
        <end position="173"/>
    </location>
</feature>
<reference evidence="3 4" key="1">
    <citation type="submission" date="2021-03" db="EMBL/GenBank/DDBJ databases">
        <title>Sequencing the genomes of 1000 actinobacteria strains.</title>
        <authorList>
            <person name="Klenk H.-P."/>
        </authorList>
    </citation>
    <scope>NUCLEOTIDE SEQUENCE [LARGE SCALE GENOMIC DNA]</scope>
    <source>
        <strain evidence="3 4">DSM 44580</strain>
    </source>
</reference>
<evidence type="ECO:0000259" key="2">
    <source>
        <dbReference type="Pfam" id="PF24837"/>
    </source>
</evidence>
<comment type="caution">
    <text evidence="3">The sequence shown here is derived from an EMBL/GenBank/DDBJ whole genome shotgun (WGS) entry which is preliminary data.</text>
</comment>
<dbReference type="InterPro" id="IPR056303">
    <property type="entry name" value="AMIN-like"/>
</dbReference>